<name>A0ABY3GLJ1_9PSED</name>
<comment type="caution">
    <text evidence="1">The sequence shown here is derived from an EMBL/GenBank/DDBJ whole genome shotgun (WGS) entry which is preliminary data.</text>
</comment>
<reference evidence="1 2" key="1">
    <citation type="submission" date="2019-06" db="EMBL/GenBank/DDBJ databases">
        <title>Pseudomonas bimorpha sp. nov. isolated from bovine raw milk and skim milk concentrate.</title>
        <authorList>
            <person name="Hofmann K."/>
            <person name="Huptas C."/>
            <person name="Doll E."/>
            <person name="Scherer S."/>
            <person name="Wenning M."/>
        </authorList>
    </citation>
    <scope>NUCLEOTIDE SEQUENCE [LARGE SCALE GENOMIC DNA]</scope>
    <source>
        <strain evidence="1 2">DSM 108989</strain>
    </source>
</reference>
<proteinExistence type="predicted"/>
<keyword evidence="2" id="KW-1185">Reference proteome</keyword>
<protein>
    <submittedName>
        <fullName evidence="1">Uncharacterized protein</fullName>
    </submittedName>
</protein>
<dbReference type="EMBL" id="VFIO01000001">
    <property type="protein sequence ID" value="TWR92137.1"/>
    <property type="molecule type" value="Genomic_DNA"/>
</dbReference>
<evidence type="ECO:0000313" key="2">
    <source>
        <dbReference type="Proteomes" id="UP000318428"/>
    </source>
</evidence>
<gene>
    <name evidence="1" type="ORF">FJD38_00530</name>
</gene>
<dbReference type="RefSeq" id="WP_146383632.1">
    <property type="nucleotide sequence ID" value="NZ_VFIO01000001.1"/>
</dbReference>
<sequence>MNNDLIDLHILSLLRLPAEQRTQARIALALADIAQAAQLETAMQANPLTEQNWLQQEHLKLAAIAEFLRSELGFEHCSAQLDLRESNNQWDQPLTVILSNYKGETFMHGRGRTAEECLQDLCTLVKSRKAA</sequence>
<evidence type="ECO:0000313" key="1">
    <source>
        <dbReference type="EMBL" id="TWR92137.1"/>
    </source>
</evidence>
<accession>A0ABY3GLJ1</accession>
<dbReference type="Proteomes" id="UP000318428">
    <property type="component" value="Unassembled WGS sequence"/>
</dbReference>
<organism evidence="1 2">
    <name type="scientific">Pseudomonas saxonica</name>
    <dbReference type="NCBI Taxonomy" id="2600598"/>
    <lineage>
        <taxon>Bacteria</taxon>
        <taxon>Pseudomonadati</taxon>
        <taxon>Pseudomonadota</taxon>
        <taxon>Gammaproteobacteria</taxon>
        <taxon>Pseudomonadales</taxon>
        <taxon>Pseudomonadaceae</taxon>
        <taxon>Pseudomonas</taxon>
    </lineage>
</organism>